<comment type="caution">
    <text evidence="3">The sequence shown here is derived from an EMBL/GenBank/DDBJ whole genome shotgun (WGS) entry which is preliminary data.</text>
</comment>
<dbReference type="Proteomes" id="UP001595640">
    <property type="component" value="Unassembled WGS sequence"/>
</dbReference>
<feature type="transmembrane region" description="Helical" evidence="1">
    <location>
        <begin position="109"/>
        <end position="142"/>
    </location>
</feature>
<evidence type="ECO:0000256" key="1">
    <source>
        <dbReference type="SAM" id="Phobius"/>
    </source>
</evidence>
<keyword evidence="2" id="KW-0732">Signal</keyword>
<evidence type="ECO:0000256" key="2">
    <source>
        <dbReference type="SAM" id="SignalP"/>
    </source>
</evidence>
<name>A0ABV7M1C9_9GAMM</name>
<dbReference type="PIRSF" id="PIRSF016919">
    <property type="entry name" value="HupE_UreJ"/>
    <property type="match status" value="1"/>
</dbReference>
<evidence type="ECO:0000313" key="3">
    <source>
        <dbReference type="EMBL" id="MFC3292072.1"/>
    </source>
</evidence>
<feature type="transmembrane region" description="Helical" evidence="1">
    <location>
        <begin position="84"/>
        <end position="103"/>
    </location>
</feature>
<feature type="chain" id="PRO_5046044912" evidence="2">
    <location>
        <begin position="38"/>
        <end position="207"/>
    </location>
</feature>
<sequence>MSQCLPARSFSHSNSHLWALAIAPIAALAAMTASAHAGHGAVGHGGFVAGLLHPLLGLDHLLAMLAIGLWSVRQQGSLRRFMPLIMLAGMWGGAALAWGGLAVPGVEAGIALSVLLAGVLVATLARLPGALGGVLVAAFMLFHGHAHGSELPAGASLLTYLIGFSLATLAIAYAGKGFGALLQRCETRWVRALGAMIAAVGGAFALG</sequence>
<accession>A0ABV7M1C9</accession>
<feature type="transmembrane region" description="Helical" evidence="1">
    <location>
        <begin position="154"/>
        <end position="174"/>
    </location>
</feature>
<organism evidence="3 4">
    <name type="scientific">Modicisalibacter luteus</name>
    <dbReference type="NCBI Taxonomy" id="453962"/>
    <lineage>
        <taxon>Bacteria</taxon>
        <taxon>Pseudomonadati</taxon>
        <taxon>Pseudomonadota</taxon>
        <taxon>Gammaproteobacteria</taxon>
        <taxon>Oceanospirillales</taxon>
        <taxon>Halomonadaceae</taxon>
        <taxon>Modicisalibacter</taxon>
    </lineage>
</organism>
<proteinExistence type="predicted"/>
<keyword evidence="1" id="KW-1133">Transmembrane helix</keyword>
<reference evidence="4" key="1">
    <citation type="journal article" date="2019" name="Int. J. Syst. Evol. Microbiol.">
        <title>The Global Catalogue of Microorganisms (GCM) 10K type strain sequencing project: providing services to taxonomists for standard genome sequencing and annotation.</title>
        <authorList>
            <consortium name="The Broad Institute Genomics Platform"/>
            <consortium name="The Broad Institute Genome Sequencing Center for Infectious Disease"/>
            <person name="Wu L."/>
            <person name="Ma J."/>
        </authorList>
    </citation>
    <scope>NUCLEOTIDE SEQUENCE [LARGE SCALE GENOMIC DNA]</scope>
    <source>
        <strain evidence="4">KCTC 12847</strain>
    </source>
</reference>
<dbReference type="EMBL" id="JBHRUH010000012">
    <property type="protein sequence ID" value="MFC3292072.1"/>
    <property type="molecule type" value="Genomic_DNA"/>
</dbReference>
<keyword evidence="1" id="KW-0812">Transmembrane</keyword>
<dbReference type="RefSeq" id="WP_019017522.1">
    <property type="nucleotide sequence ID" value="NZ_BMXD01000003.1"/>
</dbReference>
<feature type="transmembrane region" description="Helical" evidence="1">
    <location>
        <begin position="47"/>
        <end position="72"/>
    </location>
</feature>
<dbReference type="InterPro" id="IPR007038">
    <property type="entry name" value="HupE_UreJ"/>
</dbReference>
<gene>
    <name evidence="3" type="ORF">ACFOEI_08300</name>
</gene>
<protein>
    <submittedName>
        <fullName evidence="3">HupE/UreJ family protein</fullName>
    </submittedName>
</protein>
<feature type="transmembrane region" description="Helical" evidence="1">
    <location>
        <begin position="189"/>
        <end position="206"/>
    </location>
</feature>
<evidence type="ECO:0000313" key="4">
    <source>
        <dbReference type="Proteomes" id="UP001595640"/>
    </source>
</evidence>
<keyword evidence="1" id="KW-0472">Membrane</keyword>
<keyword evidence="4" id="KW-1185">Reference proteome</keyword>
<feature type="signal peptide" evidence="2">
    <location>
        <begin position="1"/>
        <end position="37"/>
    </location>
</feature>
<dbReference type="Pfam" id="PF04955">
    <property type="entry name" value="HupE_UreJ"/>
    <property type="match status" value="1"/>
</dbReference>